<accession>A0A1M5LP32</accession>
<dbReference type="AlphaFoldDB" id="A0A1M5LP32"/>
<protein>
    <submittedName>
        <fullName evidence="1">Uncharacterized protein</fullName>
    </submittedName>
</protein>
<dbReference type="EMBL" id="FQXB01000001">
    <property type="protein sequence ID" value="SHG66902.1"/>
    <property type="molecule type" value="Genomic_DNA"/>
</dbReference>
<evidence type="ECO:0000313" key="1">
    <source>
        <dbReference type="EMBL" id="SHG66902.1"/>
    </source>
</evidence>
<sequence>MKRFLTQTYCAKPHELAALARDGIGWGHDLHCGSFRAPKAPHVTSFQIGKRRVK</sequence>
<name>A0A1M5LP32_9RHOB</name>
<dbReference type="Proteomes" id="UP000184074">
    <property type="component" value="Unassembled WGS sequence"/>
</dbReference>
<evidence type="ECO:0000313" key="2">
    <source>
        <dbReference type="Proteomes" id="UP000184074"/>
    </source>
</evidence>
<proteinExistence type="predicted"/>
<organism evidence="1 2">
    <name type="scientific">Cognatiyoonia sediminum</name>
    <dbReference type="NCBI Taxonomy" id="1508389"/>
    <lineage>
        <taxon>Bacteria</taxon>
        <taxon>Pseudomonadati</taxon>
        <taxon>Pseudomonadota</taxon>
        <taxon>Alphaproteobacteria</taxon>
        <taxon>Rhodobacterales</taxon>
        <taxon>Paracoccaceae</taxon>
        <taxon>Cognatiyoonia</taxon>
    </lineage>
</organism>
<dbReference type="STRING" id="1508389.SAMN05444003_0406"/>
<gene>
    <name evidence="1" type="ORF">SAMN05444003_0406</name>
</gene>
<keyword evidence="2" id="KW-1185">Reference proteome</keyword>
<reference evidence="1 2" key="1">
    <citation type="submission" date="2016-11" db="EMBL/GenBank/DDBJ databases">
        <authorList>
            <person name="Jaros S."/>
            <person name="Januszkiewicz K."/>
            <person name="Wedrychowicz H."/>
        </authorList>
    </citation>
    <scope>NUCLEOTIDE SEQUENCE [LARGE SCALE GENOMIC DNA]</scope>
    <source>
        <strain evidence="1 2">DSM 28715</strain>
    </source>
</reference>